<evidence type="ECO:0000313" key="2">
    <source>
        <dbReference type="EMBL" id="OQO04401.1"/>
    </source>
</evidence>
<accession>A0A1V8SZF2</accession>
<name>A0A1V8SZF2_9PEZI</name>
<feature type="region of interest" description="Disordered" evidence="1">
    <location>
        <begin position="29"/>
        <end position="48"/>
    </location>
</feature>
<reference evidence="3" key="1">
    <citation type="submission" date="2017-03" db="EMBL/GenBank/DDBJ databases">
        <title>Genomes of endolithic fungi from Antarctica.</title>
        <authorList>
            <person name="Coleine C."/>
            <person name="Masonjones S."/>
            <person name="Stajich J.E."/>
        </authorList>
    </citation>
    <scope>NUCLEOTIDE SEQUENCE [LARGE SCALE GENOMIC DNA]</scope>
    <source>
        <strain evidence="3">CCFEE 5527</strain>
    </source>
</reference>
<protein>
    <submittedName>
        <fullName evidence="2">Uncharacterized protein</fullName>
    </submittedName>
</protein>
<dbReference type="Proteomes" id="UP000192596">
    <property type="component" value="Unassembled WGS sequence"/>
</dbReference>
<dbReference type="EMBL" id="NAJO01000022">
    <property type="protein sequence ID" value="OQO04401.1"/>
    <property type="molecule type" value="Genomic_DNA"/>
</dbReference>
<dbReference type="OrthoDB" id="3650630at2759"/>
<evidence type="ECO:0000256" key="1">
    <source>
        <dbReference type="SAM" id="MobiDB-lite"/>
    </source>
</evidence>
<proteinExistence type="predicted"/>
<sequence length="420" mass="45902">MAVMSLVKTAESLTDASFGLWARLHNVRKPLLPPPRPPSPPVSTSQTGTTMLTAEQEVSRLPTLHTGAVGDNYRSPYAPVAENVATGLPSGPVIRLIADRAASDPALKKTMLAVSRGSATREQLQAFQKHVTELTASHEANEATAQHRAGLERKASIIEDAAADLMRISSTTAGLERLVSQRAGQPLLNGCVNYTPMRGSMMLSFTGIDRAQSRRDASALYDQMFDQSIELPRCESLRDMAQTATKSLLREPDATEIKDGDPPWTQLETYLMTLLEKAAEKDEVLEMLLGQFRTDTSSVAPEGNARLRDAADYCAKHCEELDPIVPDVDDTGLLTPESSAADEDTSRATLGAATSTLTEFYSELDKLERLSPMAAMYLEAYATRLRDDLCKDCWFERNVLSDEQLASEGTLSAHPDWVLK</sequence>
<dbReference type="AlphaFoldDB" id="A0A1V8SZF2"/>
<organism evidence="2 3">
    <name type="scientific">Cryoendolithus antarcticus</name>
    <dbReference type="NCBI Taxonomy" id="1507870"/>
    <lineage>
        <taxon>Eukaryota</taxon>
        <taxon>Fungi</taxon>
        <taxon>Dikarya</taxon>
        <taxon>Ascomycota</taxon>
        <taxon>Pezizomycotina</taxon>
        <taxon>Dothideomycetes</taxon>
        <taxon>Dothideomycetidae</taxon>
        <taxon>Cladosporiales</taxon>
        <taxon>Cladosporiaceae</taxon>
        <taxon>Cryoendolithus</taxon>
    </lineage>
</organism>
<keyword evidence="3" id="KW-1185">Reference proteome</keyword>
<dbReference type="InParanoid" id="A0A1V8SZF2"/>
<evidence type="ECO:0000313" key="3">
    <source>
        <dbReference type="Proteomes" id="UP000192596"/>
    </source>
</evidence>
<comment type="caution">
    <text evidence="2">The sequence shown here is derived from an EMBL/GenBank/DDBJ whole genome shotgun (WGS) entry which is preliminary data.</text>
</comment>
<feature type="compositionally biased region" description="Pro residues" evidence="1">
    <location>
        <begin position="31"/>
        <end position="41"/>
    </location>
</feature>
<gene>
    <name evidence="2" type="ORF">B0A48_11012</name>
</gene>
<feature type="region of interest" description="Disordered" evidence="1">
    <location>
        <begin position="328"/>
        <end position="347"/>
    </location>
</feature>